<proteinExistence type="predicted"/>
<dbReference type="InterPro" id="IPR038765">
    <property type="entry name" value="Papain-like_cys_pep_sf"/>
</dbReference>
<evidence type="ECO:0008006" key="3">
    <source>
        <dbReference type="Google" id="ProtNLM"/>
    </source>
</evidence>
<accession>A0A9R1BBF7</accession>
<organism evidence="1 2">
    <name type="scientific">Triticum turgidum subsp. durum</name>
    <name type="common">Durum wheat</name>
    <name type="synonym">Triticum durum</name>
    <dbReference type="NCBI Taxonomy" id="4567"/>
    <lineage>
        <taxon>Eukaryota</taxon>
        <taxon>Viridiplantae</taxon>
        <taxon>Streptophyta</taxon>
        <taxon>Embryophyta</taxon>
        <taxon>Tracheophyta</taxon>
        <taxon>Spermatophyta</taxon>
        <taxon>Magnoliopsida</taxon>
        <taxon>Liliopsida</taxon>
        <taxon>Poales</taxon>
        <taxon>Poaceae</taxon>
        <taxon>BOP clade</taxon>
        <taxon>Pooideae</taxon>
        <taxon>Triticodae</taxon>
        <taxon>Triticeae</taxon>
        <taxon>Triticinae</taxon>
        <taxon>Triticum</taxon>
    </lineage>
</organism>
<dbReference type="Gene3D" id="3.40.395.10">
    <property type="entry name" value="Adenoviral Proteinase, Chain A"/>
    <property type="match status" value="1"/>
</dbReference>
<sequence length="657" mass="73328">MNDVGLHHPVVDETSHNVEDAVDHGINDPSTDKCKGPIVGDEPCLPIGDVALNVSSSKIDDVDVNASKITDVEREVVLSGGDDARGVPLSSGRNVGNKVADEDAGAAGILDAKSPGVGIAGNENVPDCEDFPPENFPLGGLDYGDALQDASSMEEELLSSSNPDGPESGNVVKVDTFFFAVTRLRTNRMKCHKPMFQNKECDASVGSIAKAFVPTGMLNLDSADVLLYFLCQKYRDTNKLIVPRWVTLLFPTFDPPSFVATMKPSEESGHWCLIGLNLRFRRFECLDSLRDETWGDAVRFLRNMTDNIKKLWRESSVDRAKPFSPVHIDGFSCEFVRVPQVDYSHEDILDIRKTLLYTCATSDVFDVDFRGLFGIKPCECLDLGEHDYRFFGSQFLKLERCYEGVVGSSERFYGCLCREPYYTQESHCDSDDDVFDKIASVGRVTRSAAAKGLSPLAGIVARRAGGARKDPALDSGNVVSTKRAPRAPIKFCSPMQQLHPHKFPHLDKARRLYNLLLSDEWREKYAENTFSMIPQPDESVTSFTRNRIWEVFTPGQMMEGDVMDFLIDDWKQDPERNADFASGKRILLSPYFITVVLDCSFYGDENKVFNVESAPRDFKSYVKDKEDLLSADLISRLVQVMKAMYGDAQYNVSKQPN</sequence>
<reference evidence="1 2" key="1">
    <citation type="submission" date="2017-09" db="EMBL/GenBank/DDBJ databases">
        <authorList>
            <consortium name="International Durum Wheat Genome Sequencing Consortium (IDWGSC)"/>
            <person name="Milanesi L."/>
        </authorList>
    </citation>
    <scope>NUCLEOTIDE SEQUENCE [LARGE SCALE GENOMIC DNA]</scope>
    <source>
        <strain evidence="2">cv. Svevo</strain>
    </source>
</reference>
<evidence type="ECO:0000313" key="1">
    <source>
        <dbReference type="EMBL" id="VAI58481.1"/>
    </source>
</evidence>
<dbReference type="AlphaFoldDB" id="A0A9R1BBF7"/>
<gene>
    <name evidence="1" type="ORF">TRITD_6Bv1G132130</name>
</gene>
<evidence type="ECO:0000313" key="2">
    <source>
        <dbReference type="Proteomes" id="UP000324705"/>
    </source>
</evidence>
<name>A0A9R1BBF7_TRITD</name>
<dbReference type="Gramene" id="TRITD6Bv1G132130.1">
    <property type="protein sequence ID" value="TRITD6Bv1G132130.1"/>
    <property type="gene ID" value="TRITD6Bv1G132130"/>
</dbReference>
<dbReference type="EMBL" id="LT934122">
    <property type="protein sequence ID" value="VAI58481.1"/>
    <property type="molecule type" value="Genomic_DNA"/>
</dbReference>
<keyword evidence="2" id="KW-1185">Reference proteome</keyword>
<dbReference type="SUPFAM" id="SSF54001">
    <property type="entry name" value="Cysteine proteinases"/>
    <property type="match status" value="1"/>
</dbReference>
<dbReference type="Proteomes" id="UP000324705">
    <property type="component" value="Chromosome 6B"/>
</dbReference>
<protein>
    <recommendedName>
        <fullName evidence="3">Ubiquitin-like protease family profile domain-containing protein</fullName>
    </recommendedName>
</protein>